<keyword evidence="3 5" id="KW-0687">Ribonucleoprotein</keyword>
<evidence type="ECO:0000256" key="1">
    <source>
        <dbReference type="ARBA" id="ARBA00006598"/>
    </source>
</evidence>
<evidence type="ECO:0000256" key="3">
    <source>
        <dbReference type="ARBA" id="ARBA00023274"/>
    </source>
</evidence>
<dbReference type="PANTHER" id="PTHR33343:SF1">
    <property type="entry name" value="LARGE RIBOSOMAL SUBUNIT PROTEIN BL35M"/>
    <property type="match status" value="1"/>
</dbReference>
<dbReference type="GO" id="GO:0022625">
    <property type="term" value="C:cytosolic large ribosomal subunit"/>
    <property type="evidence" value="ECO:0007669"/>
    <property type="project" value="TreeGrafter"/>
</dbReference>
<dbReference type="KEGG" id="mdn:JT25_023365"/>
<dbReference type="PROSITE" id="PS00936">
    <property type="entry name" value="RIBOSOMAL_L35"/>
    <property type="match status" value="1"/>
</dbReference>
<dbReference type="RefSeq" id="WP_020481987.1">
    <property type="nucleotide sequence ID" value="NZ_CP014476.1"/>
</dbReference>
<organism evidence="8 9">
    <name type="scientific">Methylomonas denitrificans</name>
    <dbReference type="NCBI Taxonomy" id="1538553"/>
    <lineage>
        <taxon>Bacteria</taxon>
        <taxon>Pseudomonadati</taxon>
        <taxon>Pseudomonadota</taxon>
        <taxon>Gammaproteobacteria</taxon>
        <taxon>Methylococcales</taxon>
        <taxon>Methylococcaceae</taxon>
        <taxon>Methylomonas</taxon>
    </lineage>
</organism>
<protein>
    <recommendedName>
        <fullName evidence="4 5">Large ribosomal subunit protein bL35</fullName>
    </recommendedName>
</protein>
<dbReference type="SUPFAM" id="SSF143034">
    <property type="entry name" value="L35p-like"/>
    <property type="match status" value="1"/>
</dbReference>
<name>A0A140E7L5_9GAMM</name>
<feature type="compositionally biased region" description="Basic residues" evidence="7">
    <location>
        <begin position="25"/>
        <end position="43"/>
    </location>
</feature>
<dbReference type="AlphaFoldDB" id="A0A140E7L5"/>
<dbReference type="GO" id="GO:0003735">
    <property type="term" value="F:structural constituent of ribosome"/>
    <property type="evidence" value="ECO:0007669"/>
    <property type="project" value="InterPro"/>
</dbReference>
<dbReference type="EMBL" id="CP014476">
    <property type="protein sequence ID" value="AMK79389.1"/>
    <property type="molecule type" value="Genomic_DNA"/>
</dbReference>
<evidence type="ECO:0000256" key="4">
    <source>
        <dbReference type="ARBA" id="ARBA00071664"/>
    </source>
</evidence>
<evidence type="ECO:0000256" key="7">
    <source>
        <dbReference type="SAM" id="MobiDB-lite"/>
    </source>
</evidence>
<dbReference type="PRINTS" id="PR00064">
    <property type="entry name" value="RIBOSOMALL35"/>
</dbReference>
<dbReference type="PANTHER" id="PTHR33343">
    <property type="entry name" value="54S RIBOSOMAL PROTEIN BL35M"/>
    <property type="match status" value="1"/>
</dbReference>
<evidence type="ECO:0000256" key="5">
    <source>
        <dbReference type="HAMAP-Rule" id="MF_00514"/>
    </source>
</evidence>
<gene>
    <name evidence="5" type="primary">rpmI</name>
    <name evidence="8" type="ORF">JT25_023365</name>
</gene>
<sequence>MPKMKSHSGAGKRFKKIGSGGFKCKQSHKRHILTKKTTKRKRQLRKTAILHPSDTPLVARMLPYS</sequence>
<dbReference type="InterPro" id="IPR037229">
    <property type="entry name" value="Ribosomal_bL35_sf"/>
</dbReference>
<dbReference type="InterPro" id="IPR001706">
    <property type="entry name" value="Ribosomal_bL35"/>
</dbReference>
<dbReference type="NCBIfam" id="TIGR00001">
    <property type="entry name" value="rpmI_bact"/>
    <property type="match status" value="1"/>
</dbReference>
<keyword evidence="9" id="KW-1185">Reference proteome</keyword>
<feature type="region of interest" description="Disordered" evidence="7">
    <location>
        <begin position="1"/>
        <end position="43"/>
    </location>
</feature>
<dbReference type="Proteomes" id="UP000030512">
    <property type="component" value="Chromosome"/>
</dbReference>
<dbReference type="InterPro" id="IPR021137">
    <property type="entry name" value="Ribosomal_bL35-like"/>
</dbReference>
<evidence type="ECO:0000313" key="9">
    <source>
        <dbReference type="Proteomes" id="UP000030512"/>
    </source>
</evidence>
<dbReference type="HAMAP" id="MF_00514">
    <property type="entry name" value="Ribosomal_bL35"/>
    <property type="match status" value="1"/>
</dbReference>
<dbReference type="STRING" id="1538553.JT25_023365"/>
<feature type="compositionally biased region" description="Basic residues" evidence="7">
    <location>
        <begin position="1"/>
        <end position="16"/>
    </location>
</feature>
<comment type="similarity">
    <text evidence="1 5 6">Belongs to the bacterial ribosomal protein bL35 family.</text>
</comment>
<evidence type="ECO:0000256" key="6">
    <source>
        <dbReference type="RuleBase" id="RU000568"/>
    </source>
</evidence>
<dbReference type="InterPro" id="IPR018265">
    <property type="entry name" value="Ribosomal_bL35_CS"/>
</dbReference>
<dbReference type="GO" id="GO:0006412">
    <property type="term" value="P:translation"/>
    <property type="evidence" value="ECO:0007669"/>
    <property type="project" value="UniProtKB-UniRule"/>
</dbReference>
<evidence type="ECO:0000256" key="2">
    <source>
        <dbReference type="ARBA" id="ARBA00022980"/>
    </source>
</evidence>
<keyword evidence="2 5" id="KW-0689">Ribosomal protein</keyword>
<dbReference type="FunFam" id="4.10.410.60:FF:000001">
    <property type="entry name" value="50S ribosomal protein L35"/>
    <property type="match status" value="1"/>
</dbReference>
<proteinExistence type="inferred from homology"/>
<reference evidence="8 9" key="1">
    <citation type="journal article" date="2015" name="Environ. Microbiol.">
        <title>Methane oxidation coupled to nitrate reduction under hypoxia by the Gammaproteobacterium Methylomonas denitrificans, sp. nov. type strain FJG1.</title>
        <authorList>
            <person name="Kits K.D."/>
            <person name="Klotz M.G."/>
            <person name="Stein L.Y."/>
        </authorList>
    </citation>
    <scope>NUCLEOTIDE SEQUENCE [LARGE SCALE GENOMIC DNA]</scope>
    <source>
        <strain evidence="8 9">FJG1</strain>
    </source>
</reference>
<evidence type="ECO:0000313" key="8">
    <source>
        <dbReference type="EMBL" id="AMK79389.1"/>
    </source>
</evidence>
<dbReference type="Gene3D" id="4.10.410.60">
    <property type="match status" value="1"/>
</dbReference>
<dbReference type="Pfam" id="PF01632">
    <property type="entry name" value="Ribosomal_L35p"/>
    <property type="match status" value="1"/>
</dbReference>
<accession>A0A140E7L5</accession>